<dbReference type="EMBL" id="CAJVNV010000647">
    <property type="protein sequence ID" value="CAG8344698.1"/>
    <property type="molecule type" value="Genomic_DNA"/>
</dbReference>
<evidence type="ECO:0000313" key="1">
    <source>
        <dbReference type="EMBL" id="CAG8344698.1"/>
    </source>
</evidence>
<protein>
    <submittedName>
        <fullName evidence="1">Uncharacterized protein</fullName>
    </submittedName>
</protein>
<organism evidence="1 2">
    <name type="scientific">Penicillium nalgiovense</name>
    <dbReference type="NCBI Taxonomy" id="60175"/>
    <lineage>
        <taxon>Eukaryota</taxon>
        <taxon>Fungi</taxon>
        <taxon>Dikarya</taxon>
        <taxon>Ascomycota</taxon>
        <taxon>Pezizomycotina</taxon>
        <taxon>Eurotiomycetes</taxon>
        <taxon>Eurotiomycetidae</taxon>
        <taxon>Eurotiales</taxon>
        <taxon>Aspergillaceae</taxon>
        <taxon>Penicillium</taxon>
    </lineage>
</organism>
<gene>
    <name evidence="1" type="ORF">PNAL_LOCUS10947</name>
</gene>
<name>A0A9W4IU00_PENNA</name>
<proteinExistence type="predicted"/>
<accession>A0A9W4IU00</accession>
<dbReference type="Proteomes" id="UP001153461">
    <property type="component" value="Unassembled WGS sequence"/>
</dbReference>
<dbReference type="AlphaFoldDB" id="A0A9W4IU00"/>
<sequence length="119" mass="13468">MAQRQISRAHVSALWSSARGNLVQESRTLCIPDPHPEFSPACPIPYVIQPSERVEQLKTFLQTEFGKAQCINVEDLIRLYENGDLKPRQPGETLVYLVDGRIVDKDPWEDPSVPNNAIK</sequence>
<comment type="caution">
    <text evidence="1">The sequence shown here is derived from an EMBL/GenBank/DDBJ whole genome shotgun (WGS) entry which is preliminary data.</text>
</comment>
<evidence type="ECO:0000313" key="2">
    <source>
        <dbReference type="Proteomes" id="UP001153461"/>
    </source>
</evidence>
<reference evidence="1" key="1">
    <citation type="submission" date="2021-07" db="EMBL/GenBank/DDBJ databases">
        <authorList>
            <person name="Branca A.L. A."/>
        </authorList>
    </citation>
    <scope>NUCLEOTIDE SEQUENCE</scope>
</reference>
<dbReference type="OrthoDB" id="4199986at2759"/>